<gene>
    <name evidence="2" type="ORF">RF11_01839</name>
</gene>
<dbReference type="Pfam" id="PF03137">
    <property type="entry name" value="OATP"/>
    <property type="match status" value="1"/>
</dbReference>
<sequence length="110" mass="12025">MSEEFHHYKAVPGQCSKKCKKMIPVLILVNIGILAIGLSSLPAIQLILNLSEDISFDVALGFRSATTRISLIIGPIIYGSLFDASCVLKQPILKKAFVSNCIEYNLNKMG</sequence>
<reference evidence="2 3" key="1">
    <citation type="journal article" date="2014" name="Genome Biol. Evol.">
        <title>The genome of the myxosporean Thelohanellus kitauei shows adaptations to nutrient acquisition within its fish host.</title>
        <authorList>
            <person name="Yang Y."/>
            <person name="Xiong J."/>
            <person name="Zhou Z."/>
            <person name="Huo F."/>
            <person name="Miao W."/>
            <person name="Ran C."/>
            <person name="Liu Y."/>
            <person name="Zhang J."/>
            <person name="Feng J."/>
            <person name="Wang M."/>
            <person name="Wang M."/>
            <person name="Wang L."/>
            <person name="Yao B."/>
        </authorList>
    </citation>
    <scope>NUCLEOTIDE SEQUENCE [LARGE SCALE GENOMIC DNA]</scope>
    <source>
        <strain evidence="2">Wuqing</strain>
    </source>
</reference>
<evidence type="ECO:0000313" key="3">
    <source>
        <dbReference type="Proteomes" id="UP000031668"/>
    </source>
</evidence>
<organism evidence="2 3">
    <name type="scientific">Thelohanellus kitauei</name>
    <name type="common">Myxosporean</name>
    <dbReference type="NCBI Taxonomy" id="669202"/>
    <lineage>
        <taxon>Eukaryota</taxon>
        <taxon>Metazoa</taxon>
        <taxon>Cnidaria</taxon>
        <taxon>Myxozoa</taxon>
        <taxon>Myxosporea</taxon>
        <taxon>Bivalvulida</taxon>
        <taxon>Platysporina</taxon>
        <taxon>Myxobolidae</taxon>
        <taxon>Thelohanellus</taxon>
    </lineage>
</organism>
<accession>A0A0C2J1Y6</accession>
<dbReference type="AlphaFoldDB" id="A0A0C2J1Y6"/>
<feature type="transmembrane region" description="Helical" evidence="1">
    <location>
        <begin position="25"/>
        <end position="48"/>
    </location>
</feature>
<dbReference type="GO" id="GO:0055085">
    <property type="term" value="P:transmembrane transport"/>
    <property type="evidence" value="ECO:0007669"/>
    <property type="project" value="InterPro"/>
</dbReference>
<comment type="caution">
    <text evidence="2">The sequence shown here is derived from an EMBL/GenBank/DDBJ whole genome shotgun (WGS) entry which is preliminary data.</text>
</comment>
<keyword evidence="1" id="KW-0472">Membrane</keyword>
<evidence type="ECO:0000313" key="2">
    <source>
        <dbReference type="EMBL" id="KII63092.1"/>
    </source>
</evidence>
<proteinExistence type="predicted"/>
<keyword evidence="1" id="KW-1133">Transmembrane helix</keyword>
<dbReference type="PANTHER" id="PTHR11388">
    <property type="entry name" value="ORGANIC ANION TRANSPORTER"/>
    <property type="match status" value="1"/>
</dbReference>
<keyword evidence="3" id="KW-1185">Reference proteome</keyword>
<name>A0A0C2J1Y6_THEKT</name>
<dbReference type="InterPro" id="IPR004156">
    <property type="entry name" value="OATP"/>
</dbReference>
<protein>
    <submittedName>
        <fullName evidence="2">Uncharacterized protein</fullName>
    </submittedName>
</protein>
<dbReference type="PANTHER" id="PTHR11388:SF100">
    <property type="entry name" value="SOLUTE CARRIER ORGANIC ANION TRANSPORTER FAMILY MEMBER 4A1"/>
    <property type="match status" value="1"/>
</dbReference>
<evidence type="ECO:0000256" key="1">
    <source>
        <dbReference type="SAM" id="Phobius"/>
    </source>
</evidence>
<dbReference type="EMBL" id="JWZT01004773">
    <property type="protein sequence ID" value="KII63092.1"/>
    <property type="molecule type" value="Genomic_DNA"/>
</dbReference>
<dbReference type="Proteomes" id="UP000031668">
    <property type="component" value="Unassembled WGS sequence"/>
</dbReference>
<dbReference type="GO" id="GO:0016020">
    <property type="term" value="C:membrane"/>
    <property type="evidence" value="ECO:0007669"/>
    <property type="project" value="InterPro"/>
</dbReference>
<feature type="transmembrane region" description="Helical" evidence="1">
    <location>
        <begin position="68"/>
        <end position="88"/>
    </location>
</feature>
<dbReference type="OrthoDB" id="5959811at2759"/>
<keyword evidence="1" id="KW-0812">Transmembrane</keyword>